<dbReference type="Pfam" id="PF00232">
    <property type="entry name" value="Glyco_hydro_1"/>
    <property type="match status" value="2"/>
</dbReference>
<dbReference type="SUPFAM" id="SSF51445">
    <property type="entry name" value="(Trans)glycosidases"/>
    <property type="match status" value="1"/>
</dbReference>
<evidence type="ECO:0000313" key="3">
    <source>
        <dbReference type="Proteomes" id="UP000262072"/>
    </source>
</evidence>
<dbReference type="EMBL" id="UNRR01000008">
    <property type="protein sequence ID" value="SYZ77807.1"/>
    <property type="molecule type" value="Genomic_DNA"/>
</dbReference>
<dbReference type="PANTHER" id="PTHR10353:SF296">
    <property type="entry name" value="6-PHOSPHO-BETA-GLUCOSIDASE"/>
    <property type="match status" value="1"/>
</dbReference>
<dbReference type="InterPro" id="IPR017853">
    <property type="entry name" value="GH"/>
</dbReference>
<dbReference type="Gene3D" id="3.20.20.80">
    <property type="entry name" value="Glycosidases"/>
    <property type="match status" value="1"/>
</dbReference>
<dbReference type="GO" id="GO:0008422">
    <property type="term" value="F:beta-glucosidase activity"/>
    <property type="evidence" value="ECO:0007669"/>
    <property type="project" value="TreeGrafter"/>
</dbReference>
<reference evidence="3" key="1">
    <citation type="submission" date="2018-05" db="EMBL/GenBank/DDBJ databases">
        <authorList>
            <person name="Strepis N."/>
        </authorList>
    </citation>
    <scope>NUCLEOTIDE SEQUENCE [LARGE SCALE GENOMIC DNA]</scope>
</reference>
<dbReference type="AlphaFoldDB" id="A0A383TD58"/>
<dbReference type="Proteomes" id="UP000262072">
    <property type="component" value="Unassembled WGS sequence"/>
</dbReference>
<evidence type="ECO:0000256" key="1">
    <source>
        <dbReference type="RuleBase" id="RU003690"/>
    </source>
</evidence>
<dbReference type="PROSITE" id="PS00653">
    <property type="entry name" value="GLYCOSYL_HYDROL_F1_2"/>
    <property type="match status" value="1"/>
</dbReference>
<dbReference type="InterPro" id="IPR001360">
    <property type="entry name" value="Glyco_hydro_1"/>
</dbReference>
<sequence>MEAAISVQTQMTKVVMTVNKAFPETFLWGGATAANQYEGGYTEGGRGLAASDLITAGSYTSSRKIYFTDANGKTDHITLGESLPLGAEPILKEGEYYPSHNATDFYHQYKEDIGLMAEMGFNSYRLAISWTRIFPNGDEEEPNEEGLQFYDDVFDECLKHGIEPIVTILHFDMPVGLAKKYGGWANRKMIDFYLRYSEVLFTRYKSKVKYWITVNEINVLGGFWTLGTYKKNDAKTENKGPILPTKYLPEEAAGKYQALHHLMVACSYANKMAHEMIPNVKIGTMLALSGIYPNTCHPDDVFGAYLFRRRALLFSDVMMRGYYPAYAKSIFDEYDFELKMEDGDEEILKNHPSDYLAFSYYRTTVYDRNSDITTTTGGQQGQPNPYLEKTPWGWPIDAKGFRFVLNELYDRYQKPLMCVENGMGNIDTIEDGEIHDDYRIAYLRDHIAAMRDAVTIDGVDLIGYMPWGCIDLVSAGTGEMKKRYGFVYVDLDDAGKGTFNRIKKDSFYWYKSVIASNGGNL</sequence>
<evidence type="ECO:0008006" key="4">
    <source>
        <dbReference type="Google" id="ProtNLM"/>
    </source>
</evidence>
<evidence type="ECO:0000313" key="2">
    <source>
        <dbReference type="EMBL" id="SYZ77807.1"/>
    </source>
</evidence>
<proteinExistence type="inferred from homology"/>
<organism evidence="2 3">
    <name type="scientific">Trichococcus shcherbakoviae</name>
    <dbReference type="NCBI Taxonomy" id="2094020"/>
    <lineage>
        <taxon>Bacteria</taxon>
        <taxon>Bacillati</taxon>
        <taxon>Bacillota</taxon>
        <taxon>Bacilli</taxon>
        <taxon>Lactobacillales</taxon>
        <taxon>Carnobacteriaceae</taxon>
        <taxon>Trichococcus</taxon>
    </lineage>
</organism>
<gene>
    <name evidence="2" type="ORF">TART1_0577</name>
</gene>
<dbReference type="GO" id="GO:0005829">
    <property type="term" value="C:cytosol"/>
    <property type="evidence" value="ECO:0007669"/>
    <property type="project" value="TreeGrafter"/>
</dbReference>
<dbReference type="PRINTS" id="PR00131">
    <property type="entry name" value="GLHYDRLASE1"/>
</dbReference>
<dbReference type="GO" id="GO:0016052">
    <property type="term" value="P:carbohydrate catabolic process"/>
    <property type="evidence" value="ECO:0007669"/>
    <property type="project" value="TreeGrafter"/>
</dbReference>
<accession>A0A383TD58</accession>
<comment type="similarity">
    <text evidence="1">Belongs to the glycosyl hydrolase 1 family.</text>
</comment>
<name>A0A383TD58_9LACT</name>
<dbReference type="PANTHER" id="PTHR10353">
    <property type="entry name" value="GLYCOSYL HYDROLASE"/>
    <property type="match status" value="1"/>
</dbReference>
<dbReference type="InterPro" id="IPR033132">
    <property type="entry name" value="GH_1_N_CS"/>
</dbReference>
<protein>
    <recommendedName>
        <fullName evidence="4">6-phospho-beta-glucosidase</fullName>
    </recommendedName>
</protein>